<keyword evidence="5 7" id="KW-0411">Iron-sulfur</keyword>
<feature type="binding site" evidence="7">
    <location>
        <position position="83"/>
    </location>
    <ligand>
        <name>[2Fe-2S] cluster</name>
        <dbReference type="ChEBI" id="CHEBI:190135"/>
    </ligand>
</feature>
<dbReference type="EMBL" id="JAPDPJ010000011">
    <property type="protein sequence ID" value="MCW3786195.1"/>
    <property type="molecule type" value="Genomic_DNA"/>
</dbReference>
<dbReference type="SUPFAM" id="SSF52833">
    <property type="entry name" value="Thioredoxin-like"/>
    <property type="match status" value="1"/>
</dbReference>
<sequence>MSEITNLVKSLADKHGRYQESLLPILQGVVEQHKYLSEEAMVEIARELDISAARVFGTASFYSFLNTRPMGKYIIRVCKTITCMMHGKNQIIQELEKSLKIKLGETTLDGKFTLLETNCLGQCHKGPAMLINDEPYTELNPEKVREIIQSIKLNDTSKTSNPDLN</sequence>
<dbReference type="PIRSF" id="PIRSF000216">
    <property type="entry name" value="NADH_DH_24kDa"/>
    <property type="match status" value="1"/>
</dbReference>
<dbReference type="GO" id="GO:0050136">
    <property type="term" value="F:NADH dehydrogenase (quinone) (non-electrogenic) activity"/>
    <property type="evidence" value="ECO:0007669"/>
    <property type="project" value="UniProtKB-EC"/>
</dbReference>
<evidence type="ECO:0000256" key="2">
    <source>
        <dbReference type="ARBA" id="ARBA00022714"/>
    </source>
</evidence>
<evidence type="ECO:0000256" key="6">
    <source>
        <dbReference type="ARBA" id="ARBA00034078"/>
    </source>
</evidence>
<evidence type="ECO:0000256" key="3">
    <source>
        <dbReference type="ARBA" id="ARBA00022723"/>
    </source>
</evidence>
<dbReference type="Gene3D" id="3.40.30.10">
    <property type="entry name" value="Glutaredoxin"/>
    <property type="match status" value="1"/>
</dbReference>
<feature type="binding site" evidence="7">
    <location>
        <position position="78"/>
    </location>
    <ligand>
        <name>[2Fe-2S] cluster</name>
        <dbReference type="ChEBI" id="CHEBI:190135"/>
    </ligand>
</feature>
<dbReference type="GO" id="GO:0046872">
    <property type="term" value="F:metal ion binding"/>
    <property type="evidence" value="ECO:0007669"/>
    <property type="project" value="UniProtKB-KW"/>
</dbReference>
<dbReference type="InterPro" id="IPR002023">
    <property type="entry name" value="NuoE-like"/>
</dbReference>
<dbReference type="NCBIfam" id="NF005722">
    <property type="entry name" value="PRK07539.1-2"/>
    <property type="match status" value="1"/>
</dbReference>
<evidence type="ECO:0000256" key="4">
    <source>
        <dbReference type="ARBA" id="ARBA00023004"/>
    </source>
</evidence>
<dbReference type="PANTHER" id="PTHR10371">
    <property type="entry name" value="NADH DEHYDROGENASE UBIQUINONE FLAVOPROTEIN 2, MITOCHONDRIAL"/>
    <property type="match status" value="1"/>
</dbReference>
<name>A0AAE3SEA3_9BACT</name>
<keyword evidence="3 7" id="KW-0479">Metal-binding</keyword>
<dbReference type="AlphaFoldDB" id="A0AAE3SEA3"/>
<keyword evidence="2 7" id="KW-0001">2Fe-2S</keyword>
<dbReference type="InterPro" id="IPR042128">
    <property type="entry name" value="NuoE_dom"/>
</dbReference>
<keyword evidence="4 7" id="KW-0408">Iron</keyword>
<gene>
    <name evidence="8" type="primary">nuoE</name>
    <name evidence="8" type="ORF">OM075_06925</name>
</gene>
<evidence type="ECO:0000256" key="1">
    <source>
        <dbReference type="ARBA" id="ARBA00010643"/>
    </source>
</evidence>
<keyword evidence="8" id="KW-0560">Oxidoreductase</keyword>
<evidence type="ECO:0000256" key="7">
    <source>
        <dbReference type="PIRSR" id="PIRSR000216-1"/>
    </source>
</evidence>
<dbReference type="InterPro" id="IPR036249">
    <property type="entry name" value="Thioredoxin-like_sf"/>
</dbReference>
<keyword evidence="9" id="KW-1185">Reference proteome</keyword>
<dbReference type="GO" id="GO:0051537">
    <property type="term" value="F:2 iron, 2 sulfur cluster binding"/>
    <property type="evidence" value="ECO:0007669"/>
    <property type="project" value="UniProtKB-KW"/>
</dbReference>
<dbReference type="InterPro" id="IPR041921">
    <property type="entry name" value="NuoE_N"/>
</dbReference>
<comment type="caution">
    <text evidence="8">The sequence shown here is derived from an EMBL/GenBank/DDBJ whole genome shotgun (WGS) entry which is preliminary data.</text>
</comment>
<comment type="cofactor">
    <cofactor evidence="6">
        <name>[2Fe-2S] cluster</name>
        <dbReference type="ChEBI" id="CHEBI:190135"/>
    </cofactor>
</comment>
<dbReference type="RefSeq" id="WP_301189762.1">
    <property type="nucleotide sequence ID" value="NZ_JAPDPJ010000011.1"/>
</dbReference>
<evidence type="ECO:0000256" key="5">
    <source>
        <dbReference type="ARBA" id="ARBA00023014"/>
    </source>
</evidence>
<feature type="binding site" evidence="7">
    <location>
        <position position="123"/>
    </location>
    <ligand>
        <name>[2Fe-2S] cluster</name>
        <dbReference type="ChEBI" id="CHEBI:190135"/>
    </ligand>
</feature>
<comment type="cofactor">
    <cofactor evidence="7">
        <name>[2Fe-2S] cluster</name>
        <dbReference type="ChEBI" id="CHEBI:190135"/>
    </cofactor>
    <text evidence="7">Binds 1 [2Fe-2S] cluster.</text>
</comment>
<dbReference type="Proteomes" id="UP001209229">
    <property type="component" value="Unassembled WGS sequence"/>
</dbReference>
<dbReference type="Pfam" id="PF01257">
    <property type="entry name" value="2Fe-2S_thioredx"/>
    <property type="match status" value="1"/>
</dbReference>
<evidence type="ECO:0000313" key="8">
    <source>
        <dbReference type="EMBL" id="MCW3786195.1"/>
    </source>
</evidence>
<accession>A0AAE3SEA3</accession>
<dbReference type="EC" id="1.6.5.9" evidence="8"/>
<feature type="binding site" evidence="7">
    <location>
        <position position="119"/>
    </location>
    <ligand>
        <name>[2Fe-2S] cluster</name>
        <dbReference type="ChEBI" id="CHEBI:190135"/>
    </ligand>
</feature>
<organism evidence="8 9">
    <name type="scientific">Plebeiibacterium sediminum</name>
    <dbReference type="NCBI Taxonomy" id="2992112"/>
    <lineage>
        <taxon>Bacteria</taxon>
        <taxon>Pseudomonadati</taxon>
        <taxon>Bacteroidota</taxon>
        <taxon>Bacteroidia</taxon>
        <taxon>Marinilabiliales</taxon>
        <taxon>Marinilabiliaceae</taxon>
        <taxon>Plebeiibacterium</taxon>
    </lineage>
</organism>
<dbReference type="Gene3D" id="1.10.10.1590">
    <property type="entry name" value="NADH-quinone oxidoreductase subunit E"/>
    <property type="match status" value="1"/>
</dbReference>
<dbReference type="CDD" id="cd03064">
    <property type="entry name" value="TRX_Fd_NuoE"/>
    <property type="match status" value="1"/>
</dbReference>
<dbReference type="PROSITE" id="PS01099">
    <property type="entry name" value="COMPLEX1_24K"/>
    <property type="match status" value="1"/>
</dbReference>
<dbReference type="FunFam" id="3.40.30.10:FF:000015">
    <property type="entry name" value="NADH-quinone oxidoreductase subunit E"/>
    <property type="match status" value="1"/>
</dbReference>
<proteinExistence type="inferred from homology"/>
<comment type="similarity">
    <text evidence="1">Belongs to the complex I 24 kDa subunit family.</text>
</comment>
<protein>
    <submittedName>
        <fullName evidence="8">NADH-quinone oxidoreductase subunit NuoE</fullName>
        <ecNumber evidence="8">1.6.5.9</ecNumber>
    </submittedName>
</protein>
<evidence type="ECO:0000313" key="9">
    <source>
        <dbReference type="Proteomes" id="UP001209229"/>
    </source>
</evidence>
<reference evidence="8" key="1">
    <citation type="submission" date="2022-10" db="EMBL/GenBank/DDBJ databases">
        <authorList>
            <person name="Yu W.X."/>
        </authorList>
    </citation>
    <scope>NUCLEOTIDE SEQUENCE</scope>
    <source>
        <strain evidence="8">AAT</strain>
    </source>
</reference>
<dbReference type="PANTHER" id="PTHR10371:SF3">
    <property type="entry name" value="NADH DEHYDROGENASE [UBIQUINONE] FLAVOPROTEIN 2, MITOCHONDRIAL"/>
    <property type="match status" value="1"/>
</dbReference>